<dbReference type="AlphaFoldDB" id="A0ABD1AMK6"/>
<keyword evidence="2" id="KW-1185">Reference proteome</keyword>
<dbReference type="InterPro" id="IPR036691">
    <property type="entry name" value="Endo/exonu/phosph_ase_sf"/>
</dbReference>
<proteinExistence type="predicted"/>
<evidence type="ECO:0000313" key="2">
    <source>
        <dbReference type="Proteomes" id="UP001558713"/>
    </source>
</evidence>
<sequence>MSCEVTLPSHQSAFVVSFVYASNCEIERRSLWEDMTTFSSDQRVVNKAWTILGDFNQALNPEYHSIIDSQRINRGTHDFKSCLLDSPLVDLTYKGSTYTWWNMSESNPGAKKIDRVLVIVN</sequence>
<dbReference type="Gene3D" id="3.60.10.10">
    <property type="entry name" value="Endonuclease/exonuclease/phosphatase"/>
    <property type="match status" value="1"/>
</dbReference>
<name>A0ABD1AMK6_CARAN</name>
<dbReference type="SUPFAM" id="SSF56219">
    <property type="entry name" value="DNase I-like"/>
    <property type="match status" value="1"/>
</dbReference>
<dbReference type="EMBL" id="JBANAX010000570">
    <property type="protein sequence ID" value="KAL1202740.1"/>
    <property type="molecule type" value="Genomic_DNA"/>
</dbReference>
<organism evidence="1 2">
    <name type="scientific">Cardamine amara subsp. amara</name>
    <dbReference type="NCBI Taxonomy" id="228776"/>
    <lineage>
        <taxon>Eukaryota</taxon>
        <taxon>Viridiplantae</taxon>
        <taxon>Streptophyta</taxon>
        <taxon>Embryophyta</taxon>
        <taxon>Tracheophyta</taxon>
        <taxon>Spermatophyta</taxon>
        <taxon>Magnoliopsida</taxon>
        <taxon>eudicotyledons</taxon>
        <taxon>Gunneridae</taxon>
        <taxon>Pentapetalae</taxon>
        <taxon>rosids</taxon>
        <taxon>malvids</taxon>
        <taxon>Brassicales</taxon>
        <taxon>Brassicaceae</taxon>
        <taxon>Cardamineae</taxon>
        <taxon>Cardamine</taxon>
    </lineage>
</organism>
<gene>
    <name evidence="1" type="ORF">V5N11_031369</name>
</gene>
<comment type="caution">
    <text evidence="1">The sequence shown here is derived from an EMBL/GenBank/DDBJ whole genome shotgun (WGS) entry which is preliminary data.</text>
</comment>
<reference evidence="1 2" key="1">
    <citation type="submission" date="2024-04" db="EMBL/GenBank/DDBJ databases">
        <title>Genome assembly C_amara_ONT_v2.</title>
        <authorList>
            <person name="Yant L."/>
            <person name="Moore C."/>
            <person name="Slenker M."/>
        </authorList>
    </citation>
    <scope>NUCLEOTIDE SEQUENCE [LARGE SCALE GENOMIC DNA]</scope>
    <source>
        <tissue evidence="1">Leaf</tissue>
    </source>
</reference>
<evidence type="ECO:0000313" key="1">
    <source>
        <dbReference type="EMBL" id="KAL1202740.1"/>
    </source>
</evidence>
<accession>A0ABD1AMK6</accession>
<protein>
    <submittedName>
        <fullName evidence="1">Uncharacterized protein</fullName>
    </submittedName>
</protein>
<dbReference type="Proteomes" id="UP001558713">
    <property type="component" value="Unassembled WGS sequence"/>
</dbReference>